<dbReference type="Pfam" id="PF17884">
    <property type="entry name" value="DUF5591"/>
    <property type="match status" value="1"/>
</dbReference>
<dbReference type="AlphaFoldDB" id="T1A174"/>
<evidence type="ECO:0000256" key="2">
    <source>
        <dbReference type="ARBA" id="ARBA00008906"/>
    </source>
</evidence>
<dbReference type="InterPro" id="IPR029402">
    <property type="entry name" value="TGT_C2"/>
</dbReference>
<dbReference type="GO" id="GO:0003723">
    <property type="term" value="F:RNA binding"/>
    <property type="evidence" value="ECO:0007669"/>
    <property type="project" value="InterPro"/>
</dbReference>
<dbReference type="GO" id="GO:0016740">
    <property type="term" value="F:transferase activity"/>
    <property type="evidence" value="ECO:0007669"/>
    <property type="project" value="UniProtKB-KW"/>
</dbReference>
<dbReference type="GO" id="GO:0006400">
    <property type="term" value="P:tRNA modification"/>
    <property type="evidence" value="ECO:0007669"/>
    <property type="project" value="InterPro"/>
</dbReference>
<evidence type="ECO:0000256" key="4">
    <source>
        <dbReference type="SAM" id="MobiDB-lite"/>
    </source>
</evidence>
<dbReference type="InterPro" id="IPR002478">
    <property type="entry name" value="PUA"/>
</dbReference>
<feature type="domain" description="PUA" evidence="5">
    <location>
        <begin position="520"/>
        <end position="589"/>
    </location>
</feature>
<dbReference type="InterPro" id="IPR036895">
    <property type="entry name" value="Uracil-DNA_glycosylase-like_sf"/>
</dbReference>
<dbReference type="Gene3D" id="2.30.130.10">
    <property type="entry name" value="PUA domain"/>
    <property type="match status" value="1"/>
</dbReference>
<name>T1A174_9ZZZZ</name>
<dbReference type="SMART" id="SM00359">
    <property type="entry name" value="PUA"/>
    <property type="match status" value="1"/>
</dbReference>
<dbReference type="InterPro" id="IPR036511">
    <property type="entry name" value="TGT-like_sf"/>
</dbReference>
<reference evidence="6" key="1">
    <citation type="submission" date="2013-08" db="EMBL/GenBank/DDBJ databases">
        <authorList>
            <person name="Mendez C."/>
            <person name="Richter M."/>
            <person name="Ferrer M."/>
            <person name="Sanchez J."/>
        </authorList>
    </citation>
    <scope>NUCLEOTIDE SEQUENCE</scope>
</reference>
<dbReference type="InterPro" id="IPR015947">
    <property type="entry name" value="PUA-like_sf"/>
</dbReference>
<evidence type="ECO:0000256" key="1">
    <source>
        <dbReference type="ARBA" id="ARBA00005030"/>
    </source>
</evidence>
<evidence type="ECO:0000259" key="5">
    <source>
        <dbReference type="SMART" id="SM00359"/>
    </source>
</evidence>
<protein>
    <submittedName>
        <fullName evidence="6">Archaeosine tRNA-ribosyltransferase</fullName>
    </submittedName>
</protein>
<comment type="caution">
    <text evidence="6">The sequence shown here is derived from an EMBL/GenBank/DDBJ whole genome shotgun (WGS) entry which is preliminary data.</text>
</comment>
<dbReference type="Pfam" id="PF01472">
    <property type="entry name" value="PUA"/>
    <property type="match status" value="1"/>
</dbReference>
<dbReference type="InterPro" id="IPR036974">
    <property type="entry name" value="PUA_sf"/>
</dbReference>
<evidence type="ECO:0000256" key="3">
    <source>
        <dbReference type="ARBA" id="ARBA00022694"/>
    </source>
</evidence>
<sequence length="609" mass="66209">MARTVDRIEGLGLIGRGAVGNLSFAVPALLERPSDRAPPGRLCISAVAGTLPGHRHLMIGDGTRSVDLTFPVPAPEITGAGGSASEAGFGSWVVHWPPPADALQRLRAARPELLVLGNARALWSDGESFIQAIGAIRKELGPAPLLWAPRVALPHRIPMLQYLGIDLMDTTEGEILSSAGMELDESLGASAPETSLTISVASDLGAIYRDAFARANHASRVGRLRELVEARLAAEPILAEMLRYADRDLGDLLEEYTPVVGHGTGRYVLAESLRRPQMRRFRVRLLERYRPPASKAVLLLVPCSRTKPYRNSRSHRRFWGALEGLRSLERVHIVSLSSPVGLVPRELEDVYPARQYDIPVTGEWSEAERQPIREGLHHILGQGRYRAIVAHLDPAEYGFVREAIGDRLPTAWTIGDDRTTTTEALASLRDAVASALVESRPTSGGPLSVVREELAELAAFQFGRTAADRLFAGKIRLAGRPWFQRLVDPAHVDLATWREERGLFHLTVAGGQRLLPDPPLAVEVSEGLTLAGDLFVPGVRRADPAIRVGDAVVLMRDGRLLGVGEALLPGRLMTGLTKGSAVRVRHREHSSTDTPMMGERSSPQHGPVV</sequence>
<proteinExistence type="inferred from homology"/>
<dbReference type="Gene3D" id="3.40.50.10630">
    <property type="entry name" value="Uracil-DNA glycosylase-like"/>
    <property type="match status" value="1"/>
</dbReference>
<feature type="region of interest" description="Disordered" evidence="4">
    <location>
        <begin position="579"/>
        <end position="609"/>
    </location>
</feature>
<dbReference type="InterPro" id="IPR038250">
    <property type="entry name" value="TGT_C2_sf"/>
</dbReference>
<comment type="similarity">
    <text evidence="2">Belongs to the archaeosine synthase type 1 family.</text>
</comment>
<dbReference type="Gene3D" id="3.10.450.90">
    <property type="entry name" value="ArcTGT, C2 domain"/>
    <property type="match status" value="1"/>
</dbReference>
<dbReference type="Pfam" id="PF14810">
    <property type="entry name" value="TGT_C2"/>
    <property type="match status" value="1"/>
</dbReference>
<keyword evidence="3" id="KW-0819">tRNA processing</keyword>
<dbReference type="SUPFAM" id="SSF88802">
    <property type="entry name" value="Pre-PUA domain"/>
    <property type="match status" value="1"/>
</dbReference>
<dbReference type="SUPFAM" id="SSF88697">
    <property type="entry name" value="PUA domain-like"/>
    <property type="match status" value="1"/>
</dbReference>
<dbReference type="SUPFAM" id="SSF51713">
    <property type="entry name" value="tRNA-guanine transglycosylase"/>
    <property type="match status" value="1"/>
</dbReference>
<keyword evidence="6" id="KW-0808">Transferase</keyword>
<organism evidence="6">
    <name type="scientific">mine drainage metagenome</name>
    <dbReference type="NCBI Taxonomy" id="410659"/>
    <lineage>
        <taxon>unclassified sequences</taxon>
        <taxon>metagenomes</taxon>
        <taxon>ecological metagenomes</taxon>
    </lineage>
</organism>
<dbReference type="InterPro" id="IPR040777">
    <property type="entry name" value="DUF5591"/>
</dbReference>
<reference evidence="6" key="2">
    <citation type="journal article" date="2014" name="ISME J.">
        <title>Microbial stratification in low pH oxic and suboxic macroscopic growths along an acid mine drainage.</title>
        <authorList>
            <person name="Mendez-Garcia C."/>
            <person name="Mesa V."/>
            <person name="Sprenger R.R."/>
            <person name="Richter M."/>
            <person name="Diez M.S."/>
            <person name="Solano J."/>
            <person name="Bargiela R."/>
            <person name="Golyshina O.V."/>
            <person name="Manteca A."/>
            <person name="Ramos J.L."/>
            <person name="Gallego J.R."/>
            <person name="Llorente I."/>
            <person name="Martins Dos Santos V.A."/>
            <person name="Jensen O.N."/>
            <person name="Pelaez A.I."/>
            <person name="Sanchez J."/>
            <person name="Ferrer M."/>
        </authorList>
    </citation>
    <scope>NUCLEOTIDE SEQUENCE</scope>
</reference>
<evidence type="ECO:0000313" key="6">
    <source>
        <dbReference type="EMBL" id="EQD35565.1"/>
    </source>
</evidence>
<gene>
    <name evidence="6" type="ORF">B1B_16881</name>
</gene>
<dbReference type="EMBL" id="AUZY01011257">
    <property type="protein sequence ID" value="EQD35565.1"/>
    <property type="molecule type" value="Genomic_DNA"/>
</dbReference>
<dbReference type="PROSITE" id="PS50890">
    <property type="entry name" value="PUA"/>
    <property type="match status" value="1"/>
</dbReference>
<comment type="pathway">
    <text evidence="1">tRNA modification; archaeosine-tRNA biosynthesis.</text>
</comment>
<dbReference type="SUPFAM" id="SSF52141">
    <property type="entry name" value="Uracil-DNA glycosylase-like"/>
    <property type="match status" value="1"/>
</dbReference>
<dbReference type="UniPathway" id="UPA00393"/>
<accession>T1A174</accession>